<sequence>MSKREATAVGRNTISGRILMAFIERIERIRDQKKQLAEDEKLVFAESAATGFDNKTIRNVLRRRAAKPADVEEAESMLDLYLHAIGMATETPLFRSVGNMSVDLAARDEVIEAFKQLVPTEGEIIVKIGKQPVRLFRDENGVAQAEDIIEKPTAASKPASAVTSRPKRDVPDVDRLGARALGATAYRENQPITSNPFPWDDERRQEFDGGWREASGTDGMGPEDD</sequence>
<protein>
    <submittedName>
        <fullName evidence="3">DUF2312 domain-containing protein</fullName>
    </submittedName>
</protein>
<gene>
    <name evidence="3" type="ORF">G6N73_04585</name>
</gene>
<accession>A0A6G4W8A2</accession>
<keyword evidence="4" id="KW-1185">Reference proteome</keyword>
<evidence type="ECO:0000256" key="1">
    <source>
        <dbReference type="SAM" id="MobiDB-lite"/>
    </source>
</evidence>
<dbReference type="RefSeq" id="WP_165023987.1">
    <property type="nucleotide sequence ID" value="NZ_JAAKZF010000003.1"/>
</dbReference>
<reference evidence="3 4" key="1">
    <citation type="submission" date="2020-02" db="EMBL/GenBank/DDBJ databases">
        <title>Genome sequence of strain CCNWXJ40-4.</title>
        <authorList>
            <person name="Gao J."/>
            <person name="Sun J."/>
        </authorList>
    </citation>
    <scope>NUCLEOTIDE SEQUENCE [LARGE SCALE GENOMIC DNA]</scope>
    <source>
        <strain evidence="3 4">CCNWXJ 40-4</strain>
    </source>
</reference>
<feature type="compositionally biased region" description="Basic and acidic residues" evidence="1">
    <location>
        <begin position="200"/>
        <end position="211"/>
    </location>
</feature>
<comment type="caution">
    <text evidence="3">The sequence shown here is derived from an EMBL/GenBank/DDBJ whole genome shotgun (WGS) entry which is preliminary data.</text>
</comment>
<dbReference type="GO" id="GO:0003677">
    <property type="term" value="F:DNA binding"/>
    <property type="evidence" value="ECO:0007669"/>
    <property type="project" value="InterPro"/>
</dbReference>
<dbReference type="InterPro" id="IPR046367">
    <property type="entry name" value="GapR-like_DNA-bd"/>
</dbReference>
<dbReference type="EMBL" id="JAAKZF010000003">
    <property type="protein sequence ID" value="NGO50463.1"/>
    <property type="molecule type" value="Genomic_DNA"/>
</dbReference>
<dbReference type="AlphaFoldDB" id="A0A6G4W8A2"/>
<evidence type="ECO:0000259" key="2">
    <source>
        <dbReference type="Pfam" id="PF10073"/>
    </source>
</evidence>
<name>A0A6G4W8A2_9HYPH</name>
<feature type="domain" description="GapR-like DNA-binding" evidence="2">
    <location>
        <begin position="19"/>
        <end position="86"/>
    </location>
</feature>
<feature type="region of interest" description="Disordered" evidence="1">
    <location>
        <begin position="183"/>
        <end position="225"/>
    </location>
</feature>
<evidence type="ECO:0000313" key="3">
    <source>
        <dbReference type="EMBL" id="NGO50463.1"/>
    </source>
</evidence>
<organism evidence="3 4">
    <name type="scientific">Allomesorhizobium camelthorni</name>
    <dbReference type="NCBI Taxonomy" id="475069"/>
    <lineage>
        <taxon>Bacteria</taxon>
        <taxon>Pseudomonadati</taxon>
        <taxon>Pseudomonadota</taxon>
        <taxon>Alphaproteobacteria</taxon>
        <taxon>Hyphomicrobiales</taxon>
        <taxon>Phyllobacteriaceae</taxon>
        <taxon>Allomesorhizobium</taxon>
    </lineage>
</organism>
<dbReference type="Proteomes" id="UP001642900">
    <property type="component" value="Unassembled WGS sequence"/>
</dbReference>
<dbReference type="Pfam" id="PF10073">
    <property type="entry name" value="GapR_DNA-bd"/>
    <property type="match status" value="1"/>
</dbReference>
<proteinExistence type="predicted"/>
<evidence type="ECO:0000313" key="4">
    <source>
        <dbReference type="Proteomes" id="UP001642900"/>
    </source>
</evidence>